<dbReference type="InterPro" id="IPR036259">
    <property type="entry name" value="MFS_trans_sf"/>
</dbReference>
<evidence type="ECO:0000259" key="4">
    <source>
        <dbReference type="PROSITE" id="PS50850"/>
    </source>
</evidence>
<evidence type="ECO:0000256" key="3">
    <source>
        <dbReference type="SAM" id="Phobius"/>
    </source>
</evidence>
<dbReference type="InterPro" id="IPR050327">
    <property type="entry name" value="Proton-linked_MCT"/>
</dbReference>
<feature type="transmembrane region" description="Helical" evidence="3">
    <location>
        <begin position="210"/>
        <end position="230"/>
    </location>
</feature>
<dbReference type="RefSeq" id="XP_043049023.1">
    <property type="nucleotide sequence ID" value="XM_043191380.1"/>
</dbReference>
<gene>
    <name evidence="5" type="ORF">KQ657_000542</name>
</gene>
<keyword evidence="3" id="KW-0812">Transmembrane</keyword>
<proteinExistence type="inferred from homology"/>
<organism evidence="5 6">
    <name type="scientific">Scheffersomyces spartinae</name>
    <dbReference type="NCBI Taxonomy" id="45513"/>
    <lineage>
        <taxon>Eukaryota</taxon>
        <taxon>Fungi</taxon>
        <taxon>Dikarya</taxon>
        <taxon>Ascomycota</taxon>
        <taxon>Saccharomycotina</taxon>
        <taxon>Pichiomycetes</taxon>
        <taxon>Debaryomycetaceae</taxon>
        <taxon>Scheffersomyces</taxon>
    </lineage>
</organism>
<dbReference type="Pfam" id="PF07690">
    <property type="entry name" value="MFS_1"/>
    <property type="match status" value="1"/>
</dbReference>
<dbReference type="GO" id="GO:0016020">
    <property type="term" value="C:membrane"/>
    <property type="evidence" value="ECO:0007669"/>
    <property type="project" value="UniProtKB-SubCell"/>
</dbReference>
<feature type="transmembrane region" description="Helical" evidence="3">
    <location>
        <begin position="273"/>
        <end position="295"/>
    </location>
</feature>
<dbReference type="PANTHER" id="PTHR11360">
    <property type="entry name" value="MONOCARBOXYLATE TRANSPORTER"/>
    <property type="match status" value="1"/>
</dbReference>
<sequence length="463" mass="50831">MTTTLVMEAPHHRFKNTDNVTIELQDLPTVSSTSPHPEDLDEDAYPDGGVRAYLVVLGSFFGLIVNLGLINGIGAIQAYVSLHQMANVSEFSIAWIFSVYLCLAYSFGIFVGPAFDRYGTFSLLVISTALIFLGLMGAALLTEIWHFILSFISMGIGNGVGMTPLIGVINHWFLKKRGYCTGLATSGGSVGGLIFPLMLRSLYENVGFAWALRTLAFFCLGCMGLAMVLVKERIRRSKPTNELSHLEEDEQTKLNKLKNKRKFNLGALKDSRYLFLIAGAFFAELSLVLALTYFASYAIAAGNSESTSYLLLTLWNAVGTFGRWLPGLVSDYYGRFNINILMLLGLNIAFLVMWLPFGHNIALLYAFSIIGGFFLGSVLSMVPSCLSQITKVDEFGERYGTLNFALSIGNLVGIPIGASIINHGKLVEYDRFVVLVGILSLAGTFFWTCSRIKVAGFTIMKKV</sequence>
<feature type="transmembrane region" description="Helical" evidence="3">
    <location>
        <begin position="307"/>
        <end position="326"/>
    </location>
</feature>
<dbReference type="InterPro" id="IPR011701">
    <property type="entry name" value="MFS"/>
</dbReference>
<dbReference type="InterPro" id="IPR020846">
    <property type="entry name" value="MFS_dom"/>
</dbReference>
<name>A0A9P7V9E8_9ASCO</name>
<feature type="domain" description="Major facilitator superfamily (MFS) profile" evidence="4">
    <location>
        <begin position="52"/>
        <end position="454"/>
    </location>
</feature>
<feature type="transmembrane region" description="Helical" evidence="3">
    <location>
        <begin position="118"/>
        <end position="138"/>
    </location>
</feature>
<dbReference type="GO" id="GO:0022857">
    <property type="term" value="F:transmembrane transporter activity"/>
    <property type="evidence" value="ECO:0007669"/>
    <property type="project" value="InterPro"/>
</dbReference>
<dbReference type="Proteomes" id="UP000790833">
    <property type="component" value="Unassembled WGS sequence"/>
</dbReference>
<feature type="transmembrane region" description="Helical" evidence="3">
    <location>
        <begin position="92"/>
        <end position="111"/>
    </location>
</feature>
<feature type="transmembrane region" description="Helical" evidence="3">
    <location>
        <begin position="433"/>
        <end position="452"/>
    </location>
</feature>
<feature type="transmembrane region" description="Helical" evidence="3">
    <location>
        <begin position="52"/>
        <end position="80"/>
    </location>
</feature>
<comment type="similarity">
    <text evidence="2">Belongs to the major facilitator superfamily. Monocarboxylate porter (TC 2.A.1.13) family.</text>
</comment>
<dbReference type="GeneID" id="66113916"/>
<accession>A0A9P7V9E8</accession>
<dbReference type="OrthoDB" id="6509908at2759"/>
<dbReference type="GO" id="GO:0032218">
    <property type="term" value="P:riboflavin transport"/>
    <property type="evidence" value="ECO:0007669"/>
    <property type="project" value="TreeGrafter"/>
</dbReference>
<feature type="transmembrane region" description="Helical" evidence="3">
    <location>
        <begin position="363"/>
        <end position="382"/>
    </location>
</feature>
<evidence type="ECO:0000256" key="1">
    <source>
        <dbReference type="ARBA" id="ARBA00004141"/>
    </source>
</evidence>
<keyword evidence="6" id="KW-1185">Reference proteome</keyword>
<evidence type="ECO:0000313" key="6">
    <source>
        <dbReference type="Proteomes" id="UP000790833"/>
    </source>
</evidence>
<feature type="transmembrane region" description="Helical" evidence="3">
    <location>
        <begin position="178"/>
        <end position="198"/>
    </location>
</feature>
<dbReference type="PANTHER" id="PTHR11360:SF177">
    <property type="entry name" value="RIBOFLAVIN TRANSPORTER MCH5"/>
    <property type="match status" value="1"/>
</dbReference>
<dbReference type="Gene3D" id="1.20.1250.20">
    <property type="entry name" value="MFS general substrate transporter like domains"/>
    <property type="match status" value="1"/>
</dbReference>
<feature type="transmembrane region" description="Helical" evidence="3">
    <location>
        <begin position="402"/>
        <end position="421"/>
    </location>
</feature>
<dbReference type="EMBL" id="JAHMUF010000011">
    <property type="protein sequence ID" value="KAG7193475.1"/>
    <property type="molecule type" value="Genomic_DNA"/>
</dbReference>
<feature type="transmembrane region" description="Helical" evidence="3">
    <location>
        <begin position="338"/>
        <end position="357"/>
    </location>
</feature>
<reference evidence="5" key="1">
    <citation type="submission" date="2021-03" db="EMBL/GenBank/DDBJ databases">
        <authorList>
            <person name="Palmer J.M."/>
        </authorList>
    </citation>
    <scope>NUCLEOTIDE SEQUENCE</scope>
    <source>
        <strain evidence="5">ARV_011</strain>
    </source>
</reference>
<dbReference type="AlphaFoldDB" id="A0A9P7V9E8"/>
<dbReference type="PROSITE" id="PS50850">
    <property type="entry name" value="MFS"/>
    <property type="match status" value="1"/>
</dbReference>
<comment type="subcellular location">
    <subcellularLocation>
        <location evidence="1">Membrane</location>
        <topology evidence="1">Multi-pass membrane protein</topology>
    </subcellularLocation>
</comment>
<keyword evidence="3" id="KW-1133">Transmembrane helix</keyword>
<feature type="transmembrane region" description="Helical" evidence="3">
    <location>
        <begin position="144"/>
        <end position="166"/>
    </location>
</feature>
<dbReference type="SUPFAM" id="SSF103473">
    <property type="entry name" value="MFS general substrate transporter"/>
    <property type="match status" value="1"/>
</dbReference>
<comment type="caution">
    <text evidence="5">The sequence shown here is derived from an EMBL/GenBank/DDBJ whole genome shotgun (WGS) entry which is preliminary data.</text>
</comment>
<evidence type="ECO:0000313" key="5">
    <source>
        <dbReference type="EMBL" id="KAG7193475.1"/>
    </source>
</evidence>
<evidence type="ECO:0000256" key="2">
    <source>
        <dbReference type="ARBA" id="ARBA00006727"/>
    </source>
</evidence>
<keyword evidence="3" id="KW-0472">Membrane</keyword>
<protein>
    <recommendedName>
        <fullName evidence="4">Major facilitator superfamily (MFS) profile domain-containing protein</fullName>
    </recommendedName>
</protein>